<accession>A0A8T0BRZ6</accession>
<dbReference type="Gene3D" id="1.10.533.10">
    <property type="entry name" value="Death Domain, Fas"/>
    <property type="match status" value="1"/>
</dbReference>
<dbReference type="InterPro" id="IPR001315">
    <property type="entry name" value="CARD"/>
</dbReference>
<dbReference type="SUPFAM" id="SSF47986">
    <property type="entry name" value="DEATH domain"/>
    <property type="match status" value="1"/>
</dbReference>
<evidence type="ECO:0000313" key="4">
    <source>
        <dbReference type="Proteomes" id="UP000606274"/>
    </source>
</evidence>
<evidence type="ECO:0000256" key="1">
    <source>
        <dbReference type="SAM" id="MobiDB-lite"/>
    </source>
</evidence>
<name>A0A8T0BRZ6_SILME</name>
<proteinExistence type="predicted"/>
<gene>
    <name evidence="3" type="ORF">HF521_016023</name>
</gene>
<evidence type="ECO:0000313" key="3">
    <source>
        <dbReference type="EMBL" id="KAF7709173.1"/>
    </source>
</evidence>
<comment type="caution">
    <text evidence="3">The sequence shown here is derived from an EMBL/GenBank/DDBJ whole genome shotgun (WGS) entry which is preliminary data.</text>
</comment>
<reference evidence="3" key="1">
    <citation type="submission" date="2020-08" db="EMBL/GenBank/DDBJ databases">
        <title>Chromosome-level assembly of Southern catfish (Silurus meridionalis) provides insights into visual adaptation to the nocturnal and benthic lifestyles.</title>
        <authorList>
            <person name="Zhang Y."/>
            <person name="Wang D."/>
            <person name="Peng Z."/>
        </authorList>
    </citation>
    <scope>NUCLEOTIDE SEQUENCE</scope>
    <source>
        <strain evidence="3">SWU-2019-XX</strain>
        <tissue evidence="3">Muscle</tissue>
    </source>
</reference>
<dbReference type="GO" id="GO:0042981">
    <property type="term" value="P:regulation of apoptotic process"/>
    <property type="evidence" value="ECO:0007669"/>
    <property type="project" value="InterPro"/>
</dbReference>
<evidence type="ECO:0000259" key="2">
    <source>
        <dbReference type="Pfam" id="PF00619"/>
    </source>
</evidence>
<sequence>MPRRKGKNQLNACAVGFTGFVFGVEEQSVSFLLNTAHNYTGAETDKMPRHNKKACMPSRNNMRINKGFRGNMHHTRTHHNPVNRRSFPHTTRSHHSSGNLNHATRTHPKSVFNTFAQGFRGNIIHKKRTNPNPEISNHSTRTHPTSAVKGNIRHKKKTNFNKGAKGTVHHKKKTNSNSGNVGKRQQTKTQAGRRRNPDAGHRQMANKKKIIIQTGKSLKPGDRKSMSVLEKLKQKLKANRELTVRPIVQKTVLELLKQKLKSNRTLTVRPKAQSIISPTVTVQPVSVSGTTIHNPTNTRAYSYQPQYRAHHDQGNMKPHYSQQVSRISAVSAQGHRTDSSGVYHENIAEITDENLLFLKTQRPELIDKIKNVVGILDHLELSREKEAIVRAETTDQARMRKLLDFTTSTHAAKRLLQVLWKQAGDVMEDLEDYTEADDEDEVVNEAWNDAGMMRLRMRLRMMLRMRLRHEIMQGIILRRFLRITWGNDCANIKKLKEKKISIKF</sequence>
<feature type="region of interest" description="Disordered" evidence="1">
    <location>
        <begin position="125"/>
        <end position="208"/>
    </location>
</feature>
<feature type="domain" description="CARD" evidence="2">
    <location>
        <begin position="357"/>
        <end position="432"/>
    </location>
</feature>
<dbReference type="AlphaFoldDB" id="A0A8T0BRZ6"/>
<dbReference type="Pfam" id="PF00619">
    <property type="entry name" value="CARD"/>
    <property type="match status" value="1"/>
</dbReference>
<feature type="compositionally biased region" description="Polar residues" evidence="1">
    <location>
        <begin position="130"/>
        <end position="145"/>
    </location>
</feature>
<dbReference type="Proteomes" id="UP000606274">
    <property type="component" value="Unassembled WGS sequence"/>
</dbReference>
<feature type="region of interest" description="Disordered" evidence="1">
    <location>
        <begin position="43"/>
        <end position="107"/>
    </location>
</feature>
<feature type="compositionally biased region" description="Basic residues" evidence="1">
    <location>
        <begin position="71"/>
        <end position="82"/>
    </location>
</feature>
<protein>
    <recommendedName>
        <fullName evidence="2">CARD domain-containing protein</fullName>
    </recommendedName>
</protein>
<keyword evidence="4" id="KW-1185">Reference proteome</keyword>
<feature type="compositionally biased region" description="Polar residues" evidence="1">
    <location>
        <begin position="175"/>
        <end position="190"/>
    </location>
</feature>
<dbReference type="EMBL" id="JABFDY010000003">
    <property type="protein sequence ID" value="KAF7709173.1"/>
    <property type="molecule type" value="Genomic_DNA"/>
</dbReference>
<organism evidence="3 4">
    <name type="scientific">Silurus meridionalis</name>
    <name type="common">Southern catfish</name>
    <name type="synonym">Silurus soldatovi meridionalis</name>
    <dbReference type="NCBI Taxonomy" id="175797"/>
    <lineage>
        <taxon>Eukaryota</taxon>
        <taxon>Metazoa</taxon>
        <taxon>Chordata</taxon>
        <taxon>Craniata</taxon>
        <taxon>Vertebrata</taxon>
        <taxon>Euteleostomi</taxon>
        <taxon>Actinopterygii</taxon>
        <taxon>Neopterygii</taxon>
        <taxon>Teleostei</taxon>
        <taxon>Ostariophysi</taxon>
        <taxon>Siluriformes</taxon>
        <taxon>Siluridae</taxon>
        <taxon>Silurus</taxon>
    </lineage>
</organism>
<dbReference type="InterPro" id="IPR011029">
    <property type="entry name" value="DEATH-like_dom_sf"/>
</dbReference>